<dbReference type="Proteomes" id="UP000287166">
    <property type="component" value="Unassembled WGS sequence"/>
</dbReference>
<feature type="region of interest" description="Disordered" evidence="6">
    <location>
        <begin position="71"/>
        <end position="155"/>
    </location>
</feature>
<evidence type="ECO:0000256" key="1">
    <source>
        <dbReference type="ARBA" id="ARBA00004123"/>
    </source>
</evidence>
<dbReference type="CDD" id="cd00067">
    <property type="entry name" value="GAL4"/>
    <property type="match status" value="1"/>
</dbReference>
<dbReference type="CDD" id="cd12148">
    <property type="entry name" value="fungal_TF_MHR"/>
    <property type="match status" value="1"/>
</dbReference>
<feature type="compositionally biased region" description="Basic and acidic residues" evidence="6">
    <location>
        <begin position="22"/>
        <end position="31"/>
    </location>
</feature>
<dbReference type="GO" id="GO:0003677">
    <property type="term" value="F:DNA binding"/>
    <property type="evidence" value="ECO:0007669"/>
    <property type="project" value="InterPro"/>
</dbReference>
<evidence type="ECO:0000256" key="2">
    <source>
        <dbReference type="ARBA" id="ARBA00022723"/>
    </source>
</evidence>
<dbReference type="EMBL" id="BFAD01000009">
    <property type="protein sequence ID" value="GBE86576.1"/>
    <property type="molecule type" value="Genomic_DNA"/>
</dbReference>
<feature type="compositionally biased region" description="Basic and acidic residues" evidence="6">
    <location>
        <begin position="115"/>
        <end position="129"/>
    </location>
</feature>
<dbReference type="PANTHER" id="PTHR47338">
    <property type="entry name" value="ZN(II)2CYS6 TRANSCRIPTION FACTOR (EUROFUNG)-RELATED"/>
    <property type="match status" value="1"/>
</dbReference>
<keyword evidence="2" id="KW-0479">Metal-binding</keyword>
<dbReference type="SMART" id="SM00066">
    <property type="entry name" value="GAL4"/>
    <property type="match status" value="1"/>
</dbReference>
<dbReference type="GO" id="GO:0005634">
    <property type="term" value="C:nucleus"/>
    <property type="evidence" value="ECO:0007669"/>
    <property type="project" value="UniProtKB-SubCell"/>
</dbReference>
<dbReference type="PROSITE" id="PS50048">
    <property type="entry name" value="ZN2_CY6_FUNGAL_2"/>
    <property type="match status" value="1"/>
</dbReference>
<dbReference type="InterPro" id="IPR001138">
    <property type="entry name" value="Zn2Cys6_DnaBD"/>
</dbReference>
<evidence type="ECO:0000313" key="8">
    <source>
        <dbReference type="EMBL" id="GBE86576.1"/>
    </source>
</evidence>
<proteinExistence type="predicted"/>
<dbReference type="GO" id="GO:0000981">
    <property type="term" value="F:DNA-binding transcription factor activity, RNA polymerase II-specific"/>
    <property type="evidence" value="ECO:0007669"/>
    <property type="project" value="InterPro"/>
</dbReference>
<sequence>MESSHTNSNHLPVIQVDPGSHSPERQPDSSRTKRKRLSKACDACHKSKRRCDGTAPCSNCYFASKRCTYTDSSGRPVPAPRNMNSDRARGPAAGFPTQDYAPDGDSSISHTGDPQGEREPARRRTRIDAPDTAPVPAITSSSSQGSALDAPSSPPSKLLDPATTYELVNLFFAHCNPHRLIIHKPSFSASLSHNRLPEYLVLAVCATAAPLSKTFCAQSSPNPGRLAGVPFFREAVAIMFDSAGRLLSAPCLATAQALCLLEMHEVAASHSWTKTYRYFDLALQLLEESLSVHKPDEPINSALSQSASSDSLNVYIERECTRRCFWMIQCMDWVSGIYIYRPMRPRNVELMHYVRLPIDETNFELTVHSNSATTEYLHVPAPCTRYASEFGHLCRILSIYQSLQSRLATTEEGPARIAVVSESRRALDIWLSTLPGHLRFSEETLENQLSMFETGSNTGAWCFCFMHALHPCCFLALLEGEGRLGEPIPWVRTQLNMIVNATAHRIRNTILLACVLWSYSRYHPDDPQLHVWDREFEKVWSFRVMVVADQWRQAQALERAKGEQAAAAEAASDTAAPERSARELDLQVQYQADLAEHARVRREAAQAQNLPSLKASGLLDSWKPPSEAFANALSITTQAREDGERRTSMSSQAARGPPPAGLNWLNNEA</sequence>
<feature type="compositionally biased region" description="Polar residues" evidence="6">
    <location>
        <begin position="1"/>
        <end position="10"/>
    </location>
</feature>
<evidence type="ECO:0000256" key="3">
    <source>
        <dbReference type="ARBA" id="ARBA00023015"/>
    </source>
</evidence>
<dbReference type="GO" id="GO:0006351">
    <property type="term" value="P:DNA-templated transcription"/>
    <property type="evidence" value="ECO:0007669"/>
    <property type="project" value="InterPro"/>
</dbReference>
<dbReference type="PROSITE" id="PS00463">
    <property type="entry name" value="ZN2_CY6_FUNGAL_1"/>
    <property type="match status" value="1"/>
</dbReference>
<dbReference type="STRING" id="139825.A0A401GWH7"/>
<dbReference type="PANTHER" id="PTHR47338:SF5">
    <property type="entry name" value="ZN(II)2CYS6 TRANSCRIPTION FACTOR (EUROFUNG)"/>
    <property type="match status" value="1"/>
</dbReference>
<comment type="caution">
    <text evidence="8">The sequence shown here is derived from an EMBL/GenBank/DDBJ whole genome shotgun (WGS) entry which is preliminary data.</text>
</comment>
<protein>
    <recommendedName>
        <fullName evidence="7">Zn(2)-C6 fungal-type domain-containing protein</fullName>
    </recommendedName>
</protein>
<dbReference type="InterPro" id="IPR050815">
    <property type="entry name" value="TF_fung"/>
</dbReference>
<dbReference type="SUPFAM" id="SSF57701">
    <property type="entry name" value="Zn2/Cys6 DNA-binding domain"/>
    <property type="match status" value="1"/>
</dbReference>
<keyword evidence="9" id="KW-1185">Reference proteome</keyword>
<name>A0A401GWH7_9APHY</name>
<keyword evidence="5" id="KW-0539">Nucleus</keyword>
<dbReference type="Gene3D" id="4.10.240.10">
    <property type="entry name" value="Zn(2)-C6 fungal-type DNA-binding domain"/>
    <property type="match status" value="1"/>
</dbReference>
<evidence type="ECO:0000256" key="4">
    <source>
        <dbReference type="ARBA" id="ARBA00023163"/>
    </source>
</evidence>
<dbReference type="GO" id="GO:0008270">
    <property type="term" value="F:zinc ion binding"/>
    <property type="evidence" value="ECO:0007669"/>
    <property type="project" value="InterPro"/>
</dbReference>
<organism evidence="8 9">
    <name type="scientific">Sparassis crispa</name>
    <dbReference type="NCBI Taxonomy" id="139825"/>
    <lineage>
        <taxon>Eukaryota</taxon>
        <taxon>Fungi</taxon>
        <taxon>Dikarya</taxon>
        <taxon>Basidiomycota</taxon>
        <taxon>Agaricomycotina</taxon>
        <taxon>Agaricomycetes</taxon>
        <taxon>Polyporales</taxon>
        <taxon>Sparassidaceae</taxon>
        <taxon>Sparassis</taxon>
    </lineage>
</organism>
<evidence type="ECO:0000256" key="5">
    <source>
        <dbReference type="ARBA" id="ARBA00023242"/>
    </source>
</evidence>
<keyword evidence="3" id="KW-0805">Transcription regulation</keyword>
<dbReference type="RefSeq" id="XP_027617489.1">
    <property type="nucleotide sequence ID" value="XM_027761688.1"/>
</dbReference>
<dbReference type="InParanoid" id="A0A401GWH7"/>
<feature type="region of interest" description="Disordered" evidence="6">
    <location>
        <begin position="1"/>
        <end position="39"/>
    </location>
</feature>
<keyword evidence="4" id="KW-0804">Transcription</keyword>
<evidence type="ECO:0000256" key="6">
    <source>
        <dbReference type="SAM" id="MobiDB-lite"/>
    </source>
</evidence>
<evidence type="ECO:0000259" key="7">
    <source>
        <dbReference type="PROSITE" id="PS50048"/>
    </source>
</evidence>
<feature type="domain" description="Zn(2)-C6 fungal-type" evidence="7">
    <location>
        <begin position="40"/>
        <end position="69"/>
    </location>
</feature>
<reference evidence="8 9" key="1">
    <citation type="journal article" date="2018" name="Sci. Rep.">
        <title>Genome sequence of the cauliflower mushroom Sparassis crispa (Hanabiratake) and its association with beneficial usage.</title>
        <authorList>
            <person name="Kiyama R."/>
            <person name="Furutani Y."/>
            <person name="Kawaguchi K."/>
            <person name="Nakanishi T."/>
        </authorList>
    </citation>
    <scope>NUCLEOTIDE SEQUENCE [LARGE SCALE GENOMIC DNA]</scope>
</reference>
<dbReference type="Pfam" id="PF04082">
    <property type="entry name" value="Fungal_trans"/>
    <property type="match status" value="1"/>
</dbReference>
<evidence type="ECO:0000313" key="9">
    <source>
        <dbReference type="Proteomes" id="UP000287166"/>
    </source>
</evidence>
<comment type="subcellular location">
    <subcellularLocation>
        <location evidence="1">Nucleus</location>
    </subcellularLocation>
</comment>
<dbReference type="Pfam" id="PF00172">
    <property type="entry name" value="Zn_clus"/>
    <property type="match status" value="1"/>
</dbReference>
<feature type="region of interest" description="Disordered" evidence="6">
    <location>
        <begin position="631"/>
        <end position="669"/>
    </location>
</feature>
<dbReference type="InterPro" id="IPR036864">
    <property type="entry name" value="Zn2-C6_fun-type_DNA-bd_sf"/>
</dbReference>
<gene>
    <name evidence="8" type="ORF">SCP_0904550</name>
</gene>
<dbReference type="OrthoDB" id="2123952at2759"/>
<dbReference type="AlphaFoldDB" id="A0A401GWH7"/>
<dbReference type="GeneID" id="38783493"/>
<accession>A0A401GWH7</accession>
<dbReference type="InterPro" id="IPR007219">
    <property type="entry name" value="XnlR_reg_dom"/>
</dbReference>